<dbReference type="OrthoDB" id="3195323at2759"/>
<organism evidence="2 3">
    <name type="scientific">Collybiopsis confluens</name>
    <dbReference type="NCBI Taxonomy" id="2823264"/>
    <lineage>
        <taxon>Eukaryota</taxon>
        <taxon>Fungi</taxon>
        <taxon>Dikarya</taxon>
        <taxon>Basidiomycota</taxon>
        <taxon>Agaricomycotina</taxon>
        <taxon>Agaricomycetes</taxon>
        <taxon>Agaricomycetidae</taxon>
        <taxon>Agaricales</taxon>
        <taxon>Marasmiineae</taxon>
        <taxon>Omphalotaceae</taxon>
        <taxon>Collybiopsis</taxon>
    </lineage>
</organism>
<dbReference type="AlphaFoldDB" id="A0A8H5HS97"/>
<feature type="region of interest" description="Disordered" evidence="1">
    <location>
        <begin position="560"/>
        <end position="699"/>
    </location>
</feature>
<feature type="compositionally biased region" description="Basic and acidic residues" evidence="1">
    <location>
        <begin position="682"/>
        <end position="692"/>
    </location>
</feature>
<reference evidence="2 3" key="1">
    <citation type="journal article" date="2020" name="ISME J.">
        <title>Uncovering the hidden diversity of litter-decomposition mechanisms in mushroom-forming fungi.</title>
        <authorList>
            <person name="Floudas D."/>
            <person name="Bentzer J."/>
            <person name="Ahren D."/>
            <person name="Johansson T."/>
            <person name="Persson P."/>
            <person name="Tunlid A."/>
        </authorList>
    </citation>
    <scope>NUCLEOTIDE SEQUENCE [LARGE SCALE GENOMIC DNA]</scope>
    <source>
        <strain evidence="2 3">CBS 406.79</strain>
    </source>
</reference>
<feature type="compositionally biased region" description="Low complexity" evidence="1">
    <location>
        <begin position="337"/>
        <end position="349"/>
    </location>
</feature>
<evidence type="ECO:0000256" key="1">
    <source>
        <dbReference type="SAM" id="MobiDB-lite"/>
    </source>
</evidence>
<proteinExistence type="predicted"/>
<feature type="compositionally biased region" description="Polar residues" evidence="1">
    <location>
        <begin position="659"/>
        <end position="672"/>
    </location>
</feature>
<feature type="region of interest" description="Disordered" evidence="1">
    <location>
        <begin position="393"/>
        <end position="488"/>
    </location>
</feature>
<feature type="compositionally biased region" description="Polar residues" evidence="1">
    <location>
        <begin position="236"/>
        <end position="251"/>
    </location>
</feature>
<feature type="compositionally biased region" description="Polar residues" evidence="1">
    <location>
        <begin position="395"/>
        <end position="404"/>
    </location>
</feature>
<feature type="compositionally biased region" description="Basic and acidic residues" evidence="1">
    <location>
        <begin position="36"/>
        <end position="47"/>
    </location>
</feature>
<accession>A0A8H5HS97</accession>
<dbReference type="Proteomes" id="UP000518752">
    <property type="component" value="Unassembled WGS sequence"/>
</dbReference>
<feature type="region of interest" description="Disordered" evidence="1">
    <location>
        <begin position="305"/>
        <end position="375"/>
    </location>
</feature>
<dbReference type="EMBL" id="JAACJN010000029">
    <property type="protein sequence ID" value="KAF5388555.1"/>
    <property type="molecule type" value="Genomic_DNA"/>
</dbReference>
<evidence type="ECO:0000313" key="2">
    <source>
        <dbReference type="EMBL" id="KAF5388555.1"/>
    </source>
</evidence>
<feature type="compositionally biased region" description="Low complexity" evidence="1">
    <location>
        <begin position="1"/>
        <end position="32"/>
    </location>
</feature>
<comment type="caution">
    <text evidence="2">The sequence shown here is derived from an EMBL/GenBank/DDBJ whole genome shotgun (WGS) entry which is preliminary data.</text>
</comment>
<feature type="compositionally biased region" description="Low complexity" evidence="1">
    <location>
        <begin position="474"/>
        <end position="485"/>
    </location>
</feature>
<feature type="compositionally biased region" description="Polar residues" evidence="1">
    <location>
        <begin position="624"/>
        <end position="642"/>
    </location>
</feature>
<feature type="region of interest" description="Disordered" evidence="1">
    <location>
        <begin position="216"/>
        <end position="265"/>
    </location>
</feature>
<feature type="region of interest" description="Disordered" evidence="1">
    <location>
        <begin position="1"/>
        <end position="47"/>
    </location>
</feature>
<feature type="compositionally biased region" description="Polar residues" evidence="1">
    <location>
        <begin position="443"/>
        <end position="452"/>
    </location>
</feature>
<feature type="compositionally biased region" description="Polar residues" evidence="1">
    <location>
        <begin position="91"/>
        <end position="105"/>
    </location>
</feature>
<feature type="compositionally biased region" description="Pro residues" evidence="1">
    <location>
        <begin position="74"/>
        <end position="87"/>
    </location>
</feature>
<sequence>MSRLPATRSESSSSRNWWPLSSKSSGKDLASSYDISGKDYSSKKADATKLNSLASAIGFKSKKHPSLAIQDPPVRIPPPSPVIPLSPSPSKYTNRTASKSVSSTRSRVDSIEPRTPLDPQRDTATHRHSLLTLSDADPFASRGIAVPHSPVDPNRLSVYSGNGVVPEYVTKAMEDAPVSRISYASSSLSSPYSDELAPFSPTSSIYVADNPKRVLSHKKSSGNVSLKSSRAPDNFAGTTKHNMSVTDSNRLSHPDLAPASRPPMRARGLTDTAASYHRTNFLQNERSALLPPASPRVIVRQPSTQRMGLPVSAPPNQRLPPPPASVEDEVVDPLRFSNSASSSSSTSFRSSRDGGIINQHYIPRQKLKESEVRPPLPVEDLTEQVYKARTLKKAVSQQSLTKTAFPSAASPLPPEHIPDKAPRKQRSFHNPRIPLPPMPLSLKHQSSGSAATSDGVESKRASVSSSNPSRKRLFSSSSMRRPSTSQEVIGDDDYRSVFSFEREKPSLVSSRAYLPTTKSSFWDEPYSDTLLGSPTAVSNIDYTPQQIMSPAEMLKVEADVQESLSSSRPRATLRISSTSTFTSDSNSTPPLRNTPQLLETPPPAIRSNSMSHRGVITARLPRPSSGTSPTPLSMNRGSTSPEFVSLSPPPRHRRPQPRLNTSSLTPDASLNALSPPLRSRAITREGSSEKVNRRSSLMRKPSFLDIDDDVIVTKALQPPVHEADSFLDLARESLDTVRSSDSEDERF</sequence>
<evidence type="ECO:0000313" key="3">
    <source>
        <dbReference type="Proteomes" id="UP000518752"/>
    </source>
</evidence>
<keyword evidence="3" id="KW-1185">Reference proteome</keyword>
<feature type="compositionally biased region" description="Low complexity" evidence="1">
    <location>
        <begin position="576"/>
        <end position="588"/>
    </location>
</feature>
<feature type="region of interest" description="Disordered" evidence="1">
    <location>
        <begin position="61"/>
        <end position="126"/>
    </location>
</feature>
<protein>
    <submittedName>
        <fullName evidence="2">Uncharacterized protein</fullName>
    </submittedName>
</protein>
<gene>
    <name evidence="2" type="ORF">D9757_004618</name>
</gene>
<name>A0A8H5HS97_9AGAR</name>